<dbReference type="AlphaFoldDB" id="A0A564Z632"/>
<reference evidence="2 3" key="1">
    <citation type="submission" date="2019-07" db="EMBL/GenBank/DDBJ databases">
        <authorList>
            <person name="Jastrzebski P J."/>
            <person name="Paukszto L."/>
            <person name="Jastrzebski P J."/>
        </authorList>
    </citation>
    <scope>NUCLEOTIDE SEQUENCE [LARGE SCALE GENOMIC DNA]</scope>
    <source>
        <strain evidence="2 3">WMS-il1</strain>
    </source>
</reference>
<protein>
    <submittedName>
        <fullName evidence="2">Uncharacterized protein</fullName>
    </submittedName>
</protein>
<organism evidence="2 3">
    <name type="scientific">Hymenolepis diminuta</name>
    <name type="common">Rat tapeworm</name>
    <dbReference type="NCBI Taxonomy" id="6216"/>
    <lineage>
        <taxon>Eukaryota</taxon>
        <taxon>Metazoa</taxon>
        <taxon>Spiralia</taxon>
        <taxon>Lophotrochozoa</taxon>
        <taxon>Platyhelminthes</taxon>
        <taxon>Cestoda</taxon>
        <taxon>Eucestoda</taxon>
        <taxon>Cyclophyllidea</taxon>
        <taxon>Hymenolepididae</taxon>
        <taxon>Hymenolepis</taxon>
    </lineage>
</organism>
<feature type="compositionally biased region" description="Polar residues" evidence="1">
    <location>
        <begin position="83"/>
        <end position="92"/>
    </location>
</feature>
<name>A0A564Z632_HYMDI</name>
<evidence type="ECO:0000313" key="2">
    <source>
        <dbReference type="EMBL" id="VUZ54886.1"/>
    </source>
</evidence>
<accession>A0A564Z632</accession>
<dbReference type="EMBL" id="CABIJS010000666">
    <property type="protein sequence ID" value="VUZ54886.1"/>
    <property type="molecule type" value="Genomic_DNA"/>
</dbReference>
<keyword evidence="3" id="KW-1185">Reference proteome</keyword>
<sequence length="209" mass="22756">AAAYRHIQTRGDKCPCGGYIDPKTLEKLDPTRPDPLAELVKSCDRLKKELEQTKFSNTLQDIVCETSASSPSAVLGQKRHGDSSNLRHSQPTIKLRKTHLRSHLSSVQSQPTLLPPPQTEPVNLSSKLTINNQSTRVPSSITPPSPISSPISATNMLVQLLILSGMFPNLLKMSPQLCSPPPSSPSISLWTPIGSLFTPSQQIQAAFYP</sequence>
<dbReference type="Proteomes" id="UP000321570">
    <property type="component" value="Unassembled WGS sequence"/>
</dbReference>
<feature type="region of interest" description="Disordered" evidence="1">
    <location>
        <begin position="70"/>
        <end position="121"/>
    </location>
</feature>
<evidence type="ECO:0000313" key="3">
    <source>
        <dbReference type="Proteomes" id="UP000321570"/>
    </source>
</evidence>
<feature type="non-terminal residue" evidence="2">
    <location>
        <position position="1"/>
    </location>
</feature>
<gene>
    <name evidence="2" type="ORF">WMSIL1_LOCUS12939</name>
</gene>
<proteinExistence type="predicted"/>
<evidence type="ECO:0000256" key="1">
    <source>
        <dbReference type="SAM" id="MobiDB-lite"/>
    </source>
</evidence>